<dbReference type="GO" id="GO:0005524">
    <property type="term" value="F:ATP binding"/>
    <property type="evidence" value="ECO:0007669"/>
    <property type="project" value="InterPro"/>
</dbReference>
<reference evidence="6 7" key="1">
    <citation type="submission" date="2013-09" db="EMBL/GenBank/DDBJ databases">
        <title>Genome sequencing of Arenimonas composti.</title>
        <authorList>
            <person name="Chen F."/>
            <person name="Wang G."/>
        </authorList>
    </citation>
    <scope>NUCLEOTIDE SEQUENCE [LARGE SCALE GENOMIC DNA]</scope>
    <source>
        <strain evidence="6 7">TR7-09</strain>
    </source>
</reference>
<evidence type="ECO:0000256" key="2">
    <source>
        <dbReference type="ARBA" id="ARBA00022679"/>
    </source>
</evidence>
<dbReference type="eggNOG" id="COG1806">
    <property type="taxonomic scope" value="Bacteria"/>
</dbReference>
<comment type="caution">
    <text evidence="6">The sequence shown here is derived from an EMBL/GenBank/DDBJ whole genome shotgun (WGS) entry which is preliminary data.</text>
</comment>
<dbReference type="GO" id="GO:0004674">
    <property type="term" value="F:protein serine/threonine kinase activity"/>
    <property type="evidence" value="ECO:0007669"/>
    <property type="project" value="UniProtKB-UniRule"/>
</dbReference>
<organism evidence="6 7">
    <name type="scientific">Arenimonas composti TR7-09 = DSM 18010</name>
    <dbReference type="NCBI Taxonomy" id="1121013"/>
    <lineage>
        <taxon>Bacteria</taxon>
        <taxon>Pseudomonadati</taxon>
        <taxon>Pseudomonadota</taxon>
        <taxon>Gammaproteobacteria</taxon>
        <taxon>Lysobacterales</taxon>
        <taxon>Lysobacteraceae</taxon>
        <taxon>Arenimonas</taxon>
    </lineage>
</organism>
<keyword evidence="3 5" id="KW-0547">Nucleotide-binding</keyword>
<gene>
    <name evidence="6" type="ORF">P873_02065</name>
</gene>
<dbReference type="PANTHER" id="PTHR31756">
    <property type="entry name" value="PYRUVATE, PHOSPHATE DIKINASE REGULATORY PROTEIN 1, CHLOROPLASTIC"/>
    <property type="match status" value="1"/>
</dbReference>
<sequence>MADARPIFYVSDGTGITAETIGHSLLTQFNGVSFDPRRIPFVDSVEKAEAAVAEIRATGERAGCRPIVVNTVVDPDLNALLAESGALMLDLFAPFIAPLEQELGVRRESAVGHAHGMVDFAAYEQRINATNYALTHDDGIDIHYDDADVILVGVSRSGKTPTCLYLALHYGVKAANYPLTEEDLEGSGLPPRLRAHRGKLFGLTIDPQRLQQIRQERKPNSRYATMELCRREVAAAETMFRQENIPVLSTTHTSIEEIASKVLAHKGIRRSMF</sequence>
<proteinExistence type="inferred from homology"/>
<feature type="binding site" evidence="5">
    <location>
        <begin position="153"/>
        <end position="160"/>
    </location>
    <ligand>
        <name>ADP</name>
        <dbReference type="ChEBI" id="CHEBI:456216"/>
    </ligand>
</feature>
<dbReference type="HAMAP" id="MF_01062">
    <property type="entry name" value="PSRP"/>
    <property type="match status" value="1"/>
</dbReference>
<evidence type="ECO:0000256" key="4">
    <source>
        <dbReference type="ARBA" id="ARBA00022777"/>
    </source>
</evidence>
<keyword evidence="2 5" id="KW-0808">Transferase</keyword>
<dbReference type="Proteomes" id="UP000029391">
    <property type="component" value="Unassembled WGS sequence"/>
</dbReference>
<comment type="catalytic activity">
    <reaction evidence="5">
        <text>[pyruvate, water dikinase]-phosphate + phosphate + H(+) = [pyruvate, water dikinase] + diphosphate</text>
        <dbReference type="Rhea" id="RHEA:48580"/>
        <dbReference type="Rhea" id="RHEA-COMP:11425"/>
        <dbReference type="Rhea" id="RHEA-COMP:11426"/>
        <dbReference type="ChEBI" id="CHEBI:15378"/>
        <dbReference type="ChEBI" id="CHEBI:33019"/>
        <dbReference type="ChEBI" id="CHEBI:43176"/>
        <dbReference type="ChEBI" id="CHEBI:43474"/>
        <dbReference type="ChEBI" id="CHEBI:68546"/>
        <dbReference type="EC" id="2.7.4.28"/>
    </reaction>
</comment>
<dbReference type="Pfam" id="PF03618">
    <property type="entry name" value="Kinase-PPPase"/>
    <property type="match status" value="1"/>
</dbReference>
<evidence type="ECO:0000256" key="3">
    <source>
        <dbReference type="ARBA" id="ARBA00022741"/>
    </source>
</evidence>
<keyword evidence="1 5" id="KW-0723">Serine/threonine-protein kinase</keyword>
<dbReference type="RefSeq" id="WP_026816070.1">
    <property type="nucleotide sequence ID" value="NZ_AUFF01000001.1"/>
</dbReference>
<evidence type="ECO:0000256" key="1">
    <source>
        <dbReference type="ARBA" id="ARBA00022527"/>
    </source>
</evidence>
<dbReference type="GO" id="GO:0016776">
    <property type="term" value="F:phosphotransferase activity, phosphate group as acceptor"/>
    <property type="evidence" value="ECO:0007669"/>
    <property type="project" value="UniProtKB-UniRule"/>
</dbReference>
<evidence type="ECO:0000313" key="6">
    <source>
        <dbReference type="EMBL" id="KFN46318.1"/>
    </source>
</evidence>
<dbReference type="NCBIfam" id="NF003742">
    <property type="entry name" value="PRK05339.1"/>
    <property type="match status" value="1"/>
</dbReference>
<comment type="similarity">
    <text evidence="5">Belongs to the pyruvate, phosphate/water dikinase regulatory protein family. PSRP subfamily.</text>
</comment>
<keyword evidence="7" id="KW-1185">Reference proteome</keyword>
<accession>A0A091B148</accession>
<comment type="function">
    <text evidence="5">Bifunctional serine/threonine kinase and phosphorylase involved in the regulation of the phosphoenolpyruvate synthase (PEPS) by catalyzing its phosphorylation/dephosphorylation.</text>
</comment>
<dbReference type="STRING" id="1121013.GCA_000426365_00570"/>
<dbReference type="AlphaFoldDB" id="A0A091B148"/>
<dbReference type="PANTHER" id="PTHR31756:SF3">
    <property type="entry name" value="PYRUVATE, PHOSPHATE DIKINASE REGULATORY PROTEIN 1, CHLOROPLASTIC"/>
    <property type="match status" value="1"/>
</dbReference>
<protein>
    <recommendedName>
        <fullName evidence="5">Putative phosphoenolpyruvate synthase regulatory protein</fullName>
        <shortName evidence="5">PEP synthase regulatory protein</shortName>
        <shortName evidence="5">PSRP</shortName>
        <ecNumber evidence="5">2.7.11.33</ecNumber>
        <ecNumber evidence="5">2.7.4.28</ecNumber>
    </recommendedName>
    <alternativeName>
        <fullName evidence="5">Pyruvate, water dikinase regulatory protein</fullName>
    </alternativeName>
</protein>
<dbReference type="InterPro" id="IPR005177">
    <property type="entry name" value="Kinase-pyrophosphorylase"/>
</dbReference>
<evidence type="ECO:0000313" key="7">
    <source>
        <dbReference type="Proteomes" id="UP000029391"/>
    </source>
</evidence>
<dbReference type="GO" id="GO:0043531">
    <property type="term" value="F:ADP binding"/>
    <property type="evidence" value="ECO:0007669"/>
    <property type="project" value="UniProtKB-UniRule"/>
</dbReference>
<name>A0A091B148_9GAMM</name>
<dbReference type="EC" id="2.7.11.33" evidence="5"/>
<dbReference type="EC" id="2.7.4.28" evidence="5"/>
<evidence type="ECO:0000256" key="5">
    <source>
        <dbReference type="HAMAP-Rule" id="MF_01062"/>
    </source>
</evidence>
<comment type="catalytic activity">
    <reaction evidence="5">
        <text>[pyruvate, water dikinase] + ADP = [pyruvate, water dikinase]-phosphate + AMP + H(+)</text>
        <dbReference type="Rhea" id="RHEA:46020"/>
        <dbReference type="Rhea" id="RHEA-COMP:11425"/>
        <dbReference type="Rhea" id="RHEA-COMP:11426"/>
        <dbReference type="ChEBI" id="CHEBI:15378"/>
        <dbReference type="ChEBI" id="CHEBI:43176"/>
        <dbReference type="ChEBI" id="CHEBI:68546"/>
        <dbReference type="ChEBI" id="CHEBI:456215"/>
        <dbReference type="ChEBI" id="CHEBI:456216"/>
        <dbReference type="EC" id="2.7.11.33"/>
    </reaction>
</comment>
<keyword evidence="4 5" id="KW-0418">Kinase</keyword>
<dbReference type="EMBL" id="AWXU01000076">
    <property type="protein sequence ID" value="KFN46318.1"/>
    <property type="molecule type" value="Genomic_DNA"/>
</dbReference>
<dbReference type="OrthoDB" id="9782201at2"/>
<dbReference type="InterPro" id="IPR026530">
    <property type="entry name" value="PSRP"/>
</dbReference>